<proteinExistence type="predicted"/>
<dbReference type="OrthoDB" id="1624138at2759"/>
<reference evidence="2 3" key="1">
    <citation type="submission" date="2019-07" db="EMBL/GenBank/DDBJ databases">
        <title>De Novo Assembly of kiwifruit Actinidia rufa.</title>
        <authorList>
            <person name="Sugita-Konishi S."/>
            <person name="Sato K."/>
            <person name="Mori E."/>
            <person name="Abe Y."/>
            <person name="Kisaki G."/>
            <person name="Hamano K."/>
            <person name="Suezawa K."/>
            <person name="Otani M."/>
            <person name="Fukuda T."/>
            <person name="Manabe T."/>
            <person name="Gomi K."/>
            <person name="Tabuchi M."/>
            <person name="Akimitsu K."/>
            <person name="Kataoka I."/>
        </authorList>
    </citation>
    <scope>NUCLEOTIDE SEQUENCE [LARGE SCALE GENOMIC DNA]</scope>
    <source>
        <strain evidence="3">cv. Fuchu</strain>
    </source>
</reference>
<protein>
    <submittedName>
        <fullName evidence="2">Uncharacterized protein</fullName>
    </submittedName>
</protein>
<feature type="compositionally biased region" description="Basic and acidic residues" evidence="1">
    <location>
        <begin position="1"/>
        <end position="10"/>
    </location>
</feature>
<dbReference type="Proteomes" id="UP000585474">
    <property type="component" value="Unassembled WGS sequence"/>
</dbReference>
<accession>A0A7J0HFV3</accession>
<dbReference type="AlphaFoldDB" id="A0A7J0HFV3"/>
<feature type="region of interest" description="Disordered" evidence="1">
    <location>
        <begin position="1"/>
        <end position="133"/>
    </location>
</feature>
<gene>
    <name evidence="2" type="ORF">Acr_29g0010030</name>
</gene>
<keyword evidence="3" id="KW-1185">Reference proteome</keyword>
<comment type="caution">
    <text evidence="2">The sequence shown here is derived from an EMBL/GenBank/DDBJ whole genome shotgun (WGS) entry which is preliminary data.</text>
</comment>
<feature type="compositionally biased region" description="Basic and acidic residues" evidence="1">
    <location>
        <begin position="114"/>
        <end position="133"/>
    </location>
</feature>
<organism evidence="2 3">
    <name type="scientific">Actinidia rufa</name>
    <dbReference type="NCBI Taxonomy" id="165716"/>
    <lineage>
        <taxon>Eukaryota</taxon>
        <taxon>Viridiplantae</taxon>
        <taxon>Streptophyta</taxon>
        <taxon>Embryophyta</taxon>
        <taxon>Tracheophyta</taxon>
        <taxon>Spermatophyta</taxon>
        <taxon>Magnoliopsida</taxon>
        <taxon>eudicotyledons</taxon>
        <taxon>Gunneridae</taxon>
        <taxon>Pentapetalae</taxon>
        <taxon>asterids</taxon>
        <taxon>Ericales</taxon>
        <taxon>Actinidiaceae</taxon>
        <taxon>Actinidia</taxon>
    </lineage>
</organism>
<evidence type="ECO:0000313" key="2">
    <source>
        <dbReference type="EMBL" id="GFZ21841.1"/>
    </source>
</evidence>
<evidence type="ECO:0000256" key="1">
    <source>
        <dbReference type="SAM" id="MobiDB-lite"/>
    </source>
</evidence>
<feature type="compositionally biased region" description="Basic and acidic residues" evidence="1">
    <location>
        <begin position="42"/>
        <end position="73"/>
    </location>
</feature>
<evidence type="ECO:0000313" key="3">
    <source>
        <dbReference type="Proteomes" id="UP000585474"/>
    </source>
</evidence>
<dbReference type="EMBL" id="BJWL01000029">
    <property type="protein sequence ID" value="GFZ21841.1"/>
    <property type="molecule type" value="Genomic_DNA"/>
</dbReference>
<feature type="compositionally biased region" description="Low complexity" evidence="1">
    <location>
        <begin position="31"/>
        <end position="41"/>
    </location>
</feature>
<sequence>MGCGESKHDVSTGNTIAKTKSQKSEDGSLVQQQQEENNNDANNKEVGAKKDENGENEDSKEWDEKEEREREWDSSGDNVEAVISDGMSGKTLYYSPNNNMVDHVSNDDEGSNDVVKDKGSVEDTIEEMKKNGL</sequence>
<name>A0A7J0HFV3_9ERIC</name>